<sequence>MASVFPSDGRRVVPVEYYESEDSTRDEIPSLPSEPEASTSIDDRIPADREANRRRDVLEVPPPKRYIPRPGRMIPSSTVRRPAYNAVYNAHMQQRFGQLQLDRALAVDTAPSMDAVVNGVPEQNISQGQDSQHYAARANHSWSEEMSAITAGNHTDAEAVLQTGIGSLQQQIKMLQDELYQLEDQEQRGSPKPYQVLYRIQQQMYFDHPEWTEGGKAIVSRVPVDNLDLFLERHKNVLFIVYRDFNDIQMPEKGSRLHQPRHSEESIHPVNKRLRSAIETVLRNNWRYESFVQKFYLTGEVKAPYLFIYHSRPYWTNLLSESPRRIREHLTIVARYVLQNYRHDICFSLETFWSHGLTVSIGALWQNLGLR</sequence>
<name>A0A6A5YY91_9PLEO</name>
<gene>
    <name evidence="2" type="ORF">BDV96DRAFT_179593</name>
</gene>
<dbReference type="AlphaFoldDB" id="A0A6A5YY91"/>
<evidence type="ECO:0000313" key="3">
    <source>
        <dbReference type="Proteomes" id="UP000799770"/>
    </source>
</evidence>
<dbReference type="OrthoDB" id="10042665at2759"/>
<accession>A0A6A5YY91</accession>
<proteinExistence type="predicted"/>
<organism evidence="2 3">
    <name type="scientific">Lophiotrema nucula</name>
    <dbReference type="NCBI Taxonomy" id="690887"/>
    <lineage>
        <taxon>Eukaryota</taxon>
        <taxon>Fungi</taxon>
        <taxon>Dikarya</taxon>
        <taxon>Ascomycota</taxon>
        <taxon>Pezizomycotina</taxon>
        <taxon>Dothideomycetes</taxon>
        <taxon>Pleosporomycetidae</taxon>
        <taxon>Pleosporales</taxon>
        <taxon>Lophiotremataceae</taxon>
        <taxon>Lophiotrema</taxon>
    </lineage>
</organism>
<feature type="region of interest" description="Disordered" evidence="1">
    <location>
        <begin position="16"/>
        <end position="54"/>
    </location>
</feature>
<feature type="compositionally biased region" description="Basic and acidic residues" evidence="1">
    <location>
        <begin position="41"/>
        <end position="54"/>
    </location>
</feature>
<keyword evidence="3" id="KW-1185">Reference proteome</keyword>
<protein>
    <submittedName>
        <fullName evidence="2">Uncharacterized protein</fullName>
    </submittedName>
</protein>
<evidence type="ECO:0000313" key="2">
    <source>
        <dbReference type="EMBL" id="KAF2111866.1"/>
    </source>
</evidence>
<dbReference type="EMBL" id="ML977333">
    <property type="protein sequence ID" value="KAF2111866.1"/>
    <property type="molecule type" value="Genomic_DNA"/>
</dbReference>
<reference evidence="2" key="1">
    <citation type="journal article" date="2020" name="Stud. Mycol.">
        <title>101 Dothideomycetes genomes: a test case for predicting lifestyles and emergence of pathogens.</title>
        <authorList>
            <person name="Haridas S."/>
            <person name="Albert R."/>
            <person name="Binder M."/>
            <person name="Bloem J."/>
            <person name="Labutti K."/>
            <person name="Salamov A."/>
            <person name="Andreopoulos B."/>
            <person name="Baker S."/>
            <person name="Barry K."/>
            <person name="Bills G."/>
            <person name="Bluhm B."/>
            <person name="Cannon C."/>
            <person name="Castanera R."/>
            <person name="Culley D."/>
            <person name="Daum C."/>
            <person name="Ezra D."/>
            <person name="Gonzalez J."/>
            <person name="Henrissat B."/>
            <person name="Kuo A."/>
            <person name="Liang C."/>
            <person name="Lipzen A."/>
            <person name="Lutzoni F."/>
            <person name="Magnuson J."/>
            <person name="Mondo S."/>
            <person name="Nolan M."/>
            <person name="Ohm R."/>
            <person name="Pangilinan J."/>
            <person name="Park H.-J."/>
            <person name="Ramirez L."/>
            <person name="Alfaro M."/>
            <person name="Sun H."/>
            <person name="Tritt A."/>
            <person name="Yoshinaga Y."/>
            <person name="Zwiers L.-H."/>
            <person name="Turgeon B."/>
            <person name="Goodwin S."/>
            <person name="Spatafora J."/>
            <person name="Crous P."/>
            <person name="Grigoriev I."/>
        </authorList>
    </citation>
    <scope>NUCLEOTIDE SEQUENCE</scope>
    <source>
        <strain evidence="2">CBS 627.86</strain>
    </source>
</reference>
<dbReference type="Proteomes" id="UP000799770">
    <property type="component" value="Unassembled WGS sequence"/>
</dbReference>
<evidence type="ECO:0000256" key="1">
    <source>
        <dbReference type="SAM" id="MobiDB-lite"/>
    </source>
</evidence>